<reference evidence="3 4" key="1">
    <citation type="submission" date="2018-06" db="EMBL/GenBank/DDBJ databases">
        <authorList>
            <consortium name="Pathogen Informatics"/>
            <person name="Doyle S."/>
        </authorList>
    </citation>
    <scope>NUCLEOTIDE SEQUENCE [LARGE SCALE GENOMIC DNA]</scope>
    <source>
        <strain evidence="3 4">NCTC10343</strain>
    </source>
</reference>
<dbReference type="InterPro" id="IPR016181">
    <property type="entry name" value="Acyl_CoA_acyltransferase"/>
</dbReference>
<dbReference type="EC" id="2.3.1.-" evidence="3"/>
<accession>A0A378XVX2</accession>
<dbReference type="SUPFAM" id="SSF55729">
    <property type="entry name" value="Acyl-CoA N-acyltransferases (Nat)"/>
    <property type="match status" value="1"/>
</dbReference>
<dbReference type="GeneID" id="93350246"/>
<organism evidence="3 4">
    <name type="scientific">Paenibacillus polymyxa</name>
    <name type="common">Bacillus polymyxa</name>
    <dbReference type="NCBI Taxonomy" id="1406"/>
    <lineage>
        <taxon>Bacteria</taxon>
        <taxon>Bacillati</taxon>
        <taxon>Bacillota</taxon>
        <taxon>Bacilli</taxon>
        <taxon>Bacillales</taxon>
        <taxon>Paenibacillaceae</taxon>
        <taxon>Paenibacillus</taxon>
    </lineage>
</organism>
<dbReference type="Gene3D" id="3.40.630.30">
    <property type="match status" value="1"/>
</dbReference>
<dbReference type="Pfam" id="PF00583">
    <property type="entry name" value="Acetyltransf_1"/>
    <property type="match status" value="1"/>
</dbReference>
<dbReference type="Proteomes" id="UP000254400">
    <property type="component" value="Unassembled WGS sequence"/>
</dbReference>
<evidence type="ECO:0000313" key="3">
    <source>
        <dbReference type="EMBL" id="SUA67922.1"/>
    </source>
</evidence>
<evidence type="ECO:0000313" key="4">
    <source>
        <dbReference type="Proteomes" id="UP000254400"/>
    </source>
</evidence>
<keyword evidence="2 3" id="KW-0012">Acyltransferase</keyword>
<dbReference type="InterPro" id="IPR000182">
    <property type="entry name" value="GNAT_dom"/>
</dbReference>
<dbReference type="PANTHER" id="PTHR43072">
    <property type="entry name" value="N-ACETYLTRANSFERASE"/>
    <property type="match status" value="1"/>
</dbReference>
<dbReference type="PROSITE" id="PS51186">
    <property type="entry name" value="GNAT"/>
    <property type="match status" value="1"/>
</dbReference>
<dbReference type="EMBL" id="UGSC01000001">
    <property type="protein sequence ID" value="SUA67922.1"/>
    <property type="molecule type" value="Genomic_DNA"/>
</dbReference>
<dbReference type="AlphaFoldDB" id="A0A378XVX2"/>
<evidence type="ECO:0000256" key="2">
    <source>
        <dbReference type="ARBA" id="ARBA00023315"/>
    </source>
</evidence>
<evidence type="ECO:0000256" key="1">
    <source>
        <dbReference type="ARBA" id="ARBA00022679"/>
    </source>
</evidence>
<dbReference type="PANTHER" id="PTHR43072:SF23">
    <property type="entry name" value="UPF0039 PROTEIN C11D3.02C"/>
    <property type="match status" value="1"/>
</dbReference>
<keyword evidence="1 3" id="KW-0808">Transferase</keyword>
<gene>
    <name evidence="3" type="primary">ywnH</name>
    <name evidence="3" type="ORF">NCTC10343_01456</name>
</gene>
<dbReference type="CDD" id="cd04301">
    <property type="entry name" value="NAT_SF"/>
    <property type="match status" value="1"/>
</dbReference>
<protein>
    <submittedName>
        <fullName evidence="3">Sortase</fullName>
        <ecNumber evidence="3">2.3.1.-</ecNumber>
        <ecNumber evidence="3">2.3.1.183</ecNumber>
    </submittedName>
</protein>
<dbReference type="EC" id="2.3.1.183" evidence="3"/>
<name>A0A378XVX2_PAEPO</name>
<proteinExistence type="predicted"/>
<dbReference type="GO" id="GO:0102971">
    <property type="term" value="F:phosphinothricin N-acetyltransferase activity"/>
    <property type="evidence" value="ECO:0007669"/>
    <property type="project" value="UniProtKB-EC"/>
</dbReference>
<sequence>MNKDQSFSIEIACREDLPDIVDIYNSTIAGRMVTADLEPVTVESRIPWFEAHQENHRPLWVLRQKGNIAGWASLQSFYGRPAYNGTAEISIYVHEDSRGTGTGSRLVQHLLNECPRLGITTLLGFVFGHNEPSIALLRKFGFEQWGYYPRVAVLDSIERDLAILGKRVD</sequence>
<dbReference type="RefSeq" id="WP_019686608.1">
    <property type="nucleotide sequence ID" value="NZ_CP025957.1"/>
</dbReference>